<keyword evidence="2" id="KW-0479">Metal-binding</keyword>
<dbReference type="InterPro" id="IPR017850">
    <property type="entry name" value="Alkaline_phosphatase_core_sf"/>
</dbReference>
<sequence length="540" mass="61347">MKSRRDFLKYAGAAGITISGMGALSSCTGSLIAPSEQKKPNVVVIIADDLGYADMSFLPDAPDDVKKYGTPGFDRLAKTGTYFKNAYGTSPICSPSRTGLITGRYQQRWGNYWYGDGGLPSRELTIPEHLSKSDYVTAKYGKTHHNGGDKEFPTLHGFDEFLGFMFHTWDYIRLSQKDVEAYKAREGFKGNFGCQVVGPLLWAEGKGKKQEEAEKVSYEDGFTTEIFTDRACEFIERRKGDKPFYLHVAHNAVHQPTYVVDEKWAKRVGARYLPWDRNAENWDYPYWEPNEERHQKFHKRWGHMGKVDPEGRRCYLANLLALDESVSRILDTLEKTGQRENTLVVFVSDNGGTINTYANNAPLSGFKYMFAEGGLRVPMIVSMPGRLPEGKVNEEAIVSTMDIFPTITSLAGLKTPDNLDGKNLLPVLNGKRKKQHEWLAWAQSRNSWVIRKGKWKLTNNVGWEHKDFRIKENGDAVEAEKPYKYPNSPQLFNLEEDIGETKNLIDKYPVIAKELRELYNSWDSQMAGRMDSSGKPRKNP</sequence>
<organism evidence="6 7">
    <name type="scientific">Sedimentisphaera cyanobacteriorum</name>
    <dbReference type="NCBI Taxonomy" id="1940790"/>
    <lineage>
        <taxon>Bacteria</taxon>
        <taxon>Pseudomonadati</taxon>
        <taxon>Planctomycetota</taxon>
        <taxon>Phycisphaerae</taxon>
        <taxon>Sedimentisphaerales</taxon>
        <taxon>Sedimentisphaeraceae</taxon>
        <taxon>Sedimentisphaera</taxon>
    </lineage>
</organism>
<evidence type="ECO:0000256" key="3">
    <source>
        <dbReference type="ARBA" id="ARBA00022801"/>
    </source>
</evidence>
<dbReference type="GO" id="GO:0046872">
    <property type="term" value="F:metal ion binding"/>
    <property type="evidence" value="ECO:0007669"/>
    <property type="project" value="UniProtKB-KW"/>
</dbReference>
<name>A0A1Q2HRP5_9BACT</name>
<evidence type="ECO:0000256" key="1">
    <source>
        <dbReference type="ARBA" id="ARBA00008779"/>
    </source>
</evidence>
<dbReference type="RefSeq" id="WP_077540951.1">
    <property type="nucleotide sequence ID" value="NZ_CP019633.1"/>
</dbReference>
<dbReference type="InterPro" id="IPR000917">
    <property type="entry name" value="Sulfatase_N"/>
</dbReference>
<evidence type="ECO:0000259" key="5">
    <source>
        <dbReference type="Pfam" id="PF00884"/>
    </source>
</evidence>
<protein>
    <submittedName>
        <fullName evidence="6">Choline-sulfatase</fullName>
        <ecNumber evidence="6">3.1.6.6</ecNumber>
    </submittedName>
</protein>
<evidence type="ECO:0000313" key="7">
    <source>
        <dbReference type="Proteomes" id="UP000188273"/>
    </source>
</evidence>
<dbReference type="EMBL" id="CP019633">
    <property type="protein sequence ID" value="AQQ10070.1"/>
    <property type="molecule type" value="Genomic_DNA"/>
</dbReference>
<dbReference type="Pfam" id="PF00884">
    <property type="entry name" value="Sulfatase"/>
    <property type="match status" value="1"/>
</dbReference>
<dbReference type="InterPro" id="IPR024607">
    <property type="entry name" value="Sulfatase_CS"/>
</dbReference>
<evidence type="ECO:0000256" key="2">
    <source>
        <dbReference type="ARBA" id="ARBA00022723"/>
    </source>
</evidence>
<dbReference type="InterPro" id="IPR019546">
    <property type="entry name" value="TAT_signal_bac_arc"/>
</dbReference>
<dbReference type="Gene3D" id="3.30.1120.10">
    <property type="match status" value="1"/>
</dbReference>
<dbReference type="SUPFAM" id="SSF53649">
    <property type="entry name" value="Alkaline phosphatase-like"/>
    <property type="match status" value="1"/>
</dbReference>
<dbReference type="InterPro" id="IPR006311">
    <property type="entry name" value="TAT_signal"/>
</dbReference>
<keyword evidence="3 6" id="KW-0378">Hydrolase</keyword>
<dbReference type="Proteomes" id="UP000188273">
    <property type="component" value="Chromosome"/>
</dbReference>
<dbReference type="Gene3D" id="3.40.720.10">
    <property type="entry name" value="Alkaline Phosphatase, subunit A"/>
    <property type="match status" value="1"/>
</dbReference>
<feature type="domain" description="Sulfatase N-terminal" evidence="5">
    <location>
        <begin position="40"/>
        <end position="412"/>
    </location>
</feature>
<comment type="similarity">
    <text evidence="1">Belongs to the sulfatase family.</text>
</comment>
<dbReference type="PANTHER" id="PTHR42693">
    <property type="entry name" value="ARYLSULFATASE FAMILY MEMBER"/>
    <property type="match status" value="1"/>
</dbReference>
<dbReference type="KEGG" id="pbu:L21SP3_01895"/>
<dbReference type="NCBIfam" id="TIGR01409">
    <property type="entry name" value="TAT_signal_seq"/>
    <property type="match status" value="1"/>
</dbReference>
<dbReference type="PANTHER" id="PTHR42693:SF53">
    <property type="entry name" value="ENDO-4-O-SULFATASE"/>
    <property type="match status" value="1"/>
</dbReference>
<reference evidence="7" key="1">
    <citation type="submission" date="2017-02" db="EMBL/GenBank/DDBJ databases">
        <title>Comparative genomics and description of representatives of a novel lineage of planctomycetes thriving in anoxic sediments.</title>
        <authorList>
            <person name="Spring S."/>
            <person name="Bunk B."/>
            <person name="Sproer C."/>
            <person name="Klenk H.-P."/>
        </authorList>
    </citation>
    <scope>NUCLEOTIDE SEQUENCE [LARGE SCALE GENOMIC DNA]</scope>
    <source>
        <strain evidence="7">L21-RPul-D3</strain>
    </source>
</reference>
<dbReference type="GO" id="GO:0004065">
    <property type="term" value="F:arylsulfatase activity"/>
    <property type="evidence" value="ECO:0007669"/>
    <property type="project" value="TreeGrafter"/>
</dbReference>
<evidence type="ECO:0000313" key="6">
    <source>
        <dbReference type="EMBL" id="AQQ10070.1"/>
    </source>
</evidence>
<keyword evidence="7" id="KW-1185">Reference proteome</keyword>
<dbReference type="PROSITE" id="PS51318">
    <property type="entry name" value="TAT"/>
    <property type="match status" value="1"/>
</dbReference>
<gene>
    <name evidence="6" type="primary">betC_7</name>
    <name evidence="6" type="ORF">L21SP3_01895</name>
</gene>
<dbReference type="OrthoDB" id="242880at2"/>
<keyword evidence="4" id="KW-0106">Calcium</keyword>
<dbReference type="GO" id="GO:0047753">
    <property type="term" value="F:choline-sulfatase activity"/>
    <property type="evidence" value="ECO:0007669"/>
    <property type="project" value="UniProtKB-EC"/>
</dbReference>
<dbReference type="AlphaFoldDB" id="A0A1Q2HRP5"/>
<proteinExistence type="inferred from homology"/>
<dbReference type="PROSITE" id="PS00523">
    <property type="entry name" value="SULFATASE_1"/>
    <property type="match status" value="1"/>
</dbReference>
<dbReference type="PROSITE" id="PS51257">
    <property type="entry name" value="PROKAR_LIPOPROTEIN"/>
    <property type="match status" value="1"/>
</dbReference>
<dbReference type="EC" id="3.1.6.6" evidence="6"/>
<evidence type="ECO:0000256" key="4">
    <source>
        <dbReference type="ARBA" id="ARBA00022837"/>
    </source>
</evidence>
<dbReference type="InterPro" id="IPR050738">
    <property type="entry name" value="Sulfatase"/>
</dbReference>
<accession>A0A1Q2HRP5</accession>